<dbReference type="EMBL" id="JAULSN010000004">
    <property type="protein sequence ID" value="KAK3373591.1"/>
    <property type="molecule type" value="Genomic_DNA"/>
</dbReference>
<reference evidence="2" key="2">
    <citation type="submission" date="2023-06" db="EMBL/GenBank/DDBJ databases">
        <authorList>
            <consortium name="Lawrence Berkeley National Laboratory"/>
            <person name="Haridas S."/>
            <person name="Hensen N."/>
            <person name="Bonometti L."/>
            <person name="Westerberg I."/>
            <person name="Brannstrom I.O."/>
            <person name="Guillou S."/>
            <person name="Cros-Aarteil S."/>
            <person name="Calhoun S."/>
            <person name="Kuo A."/>
            <person name="Mondo S."/>
            <person name="Pangilinan J."/>
            <person name="Riley R."/>
            <person name="Labutti K."/>
            <person name="Andreopoulos B."/>
            <person name="Lipzen A."/>
            <person name="Chen C."/>
            <person name="Yanf M."/>
            <person name="Daum C."/>
            <person name="Ng V."/>
            <person name="Clum A."/>
            <person name="Steindorff A."/>
            <person name="Ohm R."/>
            <person name="Martin F."/>
            <person name="Silar P."/>
            <person name="Natvig D."/>
            <person name="Lalanne C."/>
            <person name="Gautier V."/>
            <person name="Ament-Velasquez S.L."/>
            <person name="Kruys A."/>
            <person name="Hutchinson M.I."/>
            <person name="Powell A.J."/>
            <person name="Barry K."/>
            <person name="Miller A.N."/>
            <person name="Grigoriev I.V."/>
            <person name="Debuchy R."/>
            <person name="Gladieux P."/>
            <person name="Thoren M.H."/>
            <person name="Johannesson H."/>
        </authorList>
    </citation>
    <scope>NUCLEOTIDE SEQUENCE</scope>
    <source>
        <strain evidence="2">CBS 958.72</strain>
    </source>
</reference>
<evidence type="ECO:0000256" key="1">
    <source>
        <dbReference type="SAM" id="MobiDB-lite"/>
    </source>
</evidence>
<evidence type="ECO:0000313" key="2">
    <source>
        <dbReference type="EMBL" id="KAK3373591.1"/>
    </source>
</evidence>
<organism evidence="2 3">
    <name type="scientific">Lasiosphaeria ovina</name>
    <dbReference type="NCBI Taxonomy" id="92902"/>
    <lineage>
        <taxon>Eukaryota</taxon>
        <taxon>Fungi</taxon>
        <taxon>Dikarya</taxon>
        <taxon>Ascomycota</taxon>
        <taxon>Pezizomycotina</taxon>
        <taxon>Sordariomycetes</taxon>
        <taxon>Sordariomycetidae</taxon>
        <taxon>Sordariales</taxon>
        <taxon>Lasiosphaeriaceae</taxon>
        <taxon>Lasiosphaeria</taxon>
    </lineage>
</organism>
<accession>A0AAE0KCT5</accession>
<name>A0AAE0KCT5_9PEZI</name>
<reference evidence="2" key="1">
    <citation type="journal article" date="2023" name="Mol. Phylogenet. Evol.">
        <title>Genome-scale phylogeny and comparative genomics of the fungal order Sordariales.</title>
        <authorList>
            <person name="Hensen N."/>
            <person name="Bonometti L."/>
            <person name="Westerberg I."/>
            <person name="Brannstrom I.O."/>
            <person name="Guillou S."/>
            <person name="Cros-Aarteil S."/>
            <person name="Calhoun S."/>
            <person name="Haridas S."/>
            <person name="Kuo A."/>
            <person name="Mondo S."/>
            <person name="Pangilinan J."/>
            <person name="Riley R."/>
            <person name="LaButti K."/>
            <person name="Andreopoulos B."/>
            <person name="Lipzen A."/>
            <person name="Chen C."/>
            <person name="Yan M."/>
            <person name="Daum C."/>
            <person name="Ng V."/>
            <person name="Clum A."/>
            <person name="Steindorff A."/>
            <person name="Ohm R.A."/>
            <person name="Martin F."/>
            <person name="Silar P."/>
            <person name="Natvig D.O."/>
            <person name="Lalanne C."/>
            <person name="Gautier V."/>
            <person name="Ament-Velasquez S.L."/>
            <person name="Kruys A."/>
            <person name="Hutchinson M.I."/>
            <person name="Powell A.J."/>
            <person name="Barry K."/>
            <person name="Miller A.N."/>
            <person name="Grigoriev I.V."/>
            <person name="Debuchy R."/>
            <person name="Gladieux P."/>
            <person name="Hiltunen Thoren M."/>
            <person name="Johannesson H."/>
        </authorList>
    </citation>
    <scope>NUCLEOTIDE SEQUENCE</scope>
    <source>
        <strain evidence="2">CBS 958.72</strain>
    </source>
</reference>
<protein>
    <submittedName>
        <fullName evidence="2">Uncharacterized protein</fullName>
    </submittedName>
</protein>
<sequence length="192" mass="20981">MLRMPVLVGELSCVVSWTRETRLLLGERKPARGGKSGHLRRRRPDENGTRKRKRRQAGPIVGFAFGTWIAFHEINPPSLPRAMPNHGSACSVPKSYTQLVSRELDTLSSNVASVGGPGANESRLDQYTSAKASDVVAAPPASPPLGLQAQMLPRIPEPLMLLCWAGPREGTKDFRLPGVIHVIYPFTDEPPT</sequence>
<comment type="caution">
    <text evidence="2">The sequence shown here is derived from an EMBL/GenBank/DDBJ whole genome shotgun (WGS) entry which is preliminary data.</text>
</comment>
<proteinExistence type="predicted"/>
<evidence type="ECO:0000313" key="3">
    <source>
        <dbReference type="Proteomes" id="UP001287356"/>
    </source>
</evidence>
<feature type="compositionally biased region" description="Basic residues" evidence="1">
    <location>
        <begin position="31"/>
        <end position="42"/>
    </location>
</feature>
<dbReference type="AlphaFoldDB" id="A0AAE0KCT5"/>
<gene>
    <name evidence="2" type="ORF">B0T24DRAFT_269544</name>
</gene>
<dbReference type="Proteomes" id="UP001287356">
    <property type="component" value="Unassembled WGS sequence"/>
</dbReference>
<feature type="region of interest" description="Disordered" evidence="1">
    <location>
        <begin position="28"/>
        <end position="56"/>
    </location>
</feature>
<keyword evidence="3" id="KW-1185">Reference proteome</keyword>